<keyword evidence="1" id="KW-0812">Transmembrane</keyword>
<organism evidence="2">
    <name type="scientific">Anopheles darlingi</name>
    <name type="common">Mosquito</name>
    <dbReference type="NCBI Taxonomy" id="43151"/>
    <lineage>
        <taxon>Eukaryota</taxon>
        <taxon>Metazoa</taxon>
        <taxon>Ecdysozoa</taxon>
        <taxon>Arthropoda</taxon>
        <taxon>Hexapoda</taxon>
        <taxon>Insecta</taxon>
        <taxon>Pterygota</taxon>
        <taxon>Neoptera</taxon>
        <taxon>Endopterygota</taxon>
        <taxon>Diptera</taxon>
        <taxon>Nematocera</taxon>
        <taxon>Culicoidea</taxon>
        <taxon>Culicidae</taxon>
        <taxon>Anophelinae</taxon>
        <taxon>Anopheles</taxon>
    </lineage>
</organism>
<evidence type="ECO:0000313" key="2">
    <source>
        <dbReference type="EMBL" id="MBW73433.1"/>
    </source>
</evidence>
<proteinExistence type="predicted"/>
<dbReference type="AlphaFoldDB" id="A0A2M4D798"/>
<keyword evidence="1" id="KW-0472">Membrane</keyword>
<keyword evidence="1" id="KW-1133">Transmembrane helix</keyword>
<name>A0A2M4D798_ANODA</name>
<feature type="transmembrane region" description="Helical" evidence="1">
    <location>
        <begin position="58"/>
        <end position="82"/>
    </location>
</feature>
<sequence>MLFLVLLVLFFAGDTLLLLLLLVALLHQLTTISATPTSLKNQPVHQHTRARLLLRTQLLSVLRSIACVSLLVVQLHCLFLLLPFVDASAAAAAAFNGAKRVEAWRRA</sequence>
<evidence type="ECO:0000256" key="1">
    <source>
        <dbReference type="SAM" id="Phobius"/>
    </source>
</evidence>
<dbReference type="EMBL" id="GGFL01009255">
    <property type="protein sequence ID" value="MBW73433.1"/>
    <property type="molecule type" value="Transcribed_RNA"/>
</dbReference>
<protein>
    <submittedName>
        <fullName evidence="2">Uncharacterized protein</fullName>
    </submittedName>
</protein>
<reference evidence="2" key="1">
    <citation type="submission" date="2018-01" db="EMBL/GenBank/DDBJ databases">
        <title>An insight into the sialome of Amazonian anophelines.</title>
        <authorList>
            <person name="Ribeiro J.M."/>
            <person name="Scarpassa V."/>
            <person name="Calvo E."/>
        </authorList>
    </citation>
    <scope>NUCLEOTIDE SEQUENCE</scope>
</reference>
<accession>A0A2M4D798</accession>